<dbReference type="Gramene" id="AUR62002197-RA">
    <property type="protein sequence ID" value="AUR62002197-RA:cds"/>
    <property type="gene ID" value="AUR62002197"/>
</dbReference>
<dbReference type="SUPFAM" id="SSF52047">
    <property type="entry name" value="RNI-like"/>
    <property type="match status" value="1"/>
</dbReference>
<dbReference type="Gene3D" id="3.80.10.10">
    <property type="entry name" value="Ribonuclease Inhibitor"/>
    <property type="match status" value="1"/>
</dbReference>
<organism evidence="2 3">
    <name type="scientific">Chenopodium quinoa</name>
    <name type="common">Quinoa</name>
    <dbReference type="NCBI Taxonomy" id="63459"/>
    <lineage>
        <taxon>Eukaryota</taxon>
        <taxon>Viridiplantae</taxon>
        <taxon>Streptophyta</taxon>
        <taxon>Embryophyta</taxon>
        <taxon>Tracheophyta</taxon>
        <taxon>Spermatophyta</taxon>
        <taxon>Magnoliopsida</taxon>
        <taxon>eudicotyledons</taxon>
        <taxon>Gunneridae</taxon>
        <taxon>Pentapetalae</taxon>
        <taxon>Caryophyllales</taxon>
        <taxon>Chenopodiaceae</taxon>
        <taxon>Chenopodioideae</taxon>
        <taxon>Atripliceae</taxon>
        <taxon>Chenopodium</taxon>
    </lineage>
</organism>
<dbReference type="PANTHER" id="PTHR36766:SF35">
    <property type="entry name" value="DISEASE RESISTANCE PROTEIN RGA3"/>
    <property type="match status" value="1"/>
</dbReference>
<dbReference type="InterPro" id="IPR032675">
    <property type="entry name" value="LRR_dom_sf"/>
</dbReference>
<dbReference type="Proteomes" id="UP000596660">
    <property type="component" value="Unplaced"/>
</dbReference>
<evidence type="ECO:0000256" key="1">
    <source>
        <dbReference type="ARBA" id="ARBA00022821"/>
    </source>
</evidence>
<reference evidence="2" key="1">
    <citation type="journal article" date="2017" name="Nature">
        <title>The genome of Chenopodium quinoa.</title>
        <authorList>
            <person name="Jarvis D.E."/>
            <person name="Ho Y.S."/>
            <person name="Lightfoot D.J."/>
            <person name="Schmoeckel S.M."/>
            <person name="Li B."/>
            <person name="Borm T.J.A."/>
            <person name="Ohyanagi H."/>
            <person name="Mineta K."/>
            <person name="Michell C.T."/>
            <person name="Saber N."/>
            <person name="Kharbatia N.M."/>
            <person name="Rupper R.R."/>
            <person name="Sharp A.R."/>
            <person name="Dally N."/>
            <person name="Boughton B.A."/>
            <person name="Woo Y.H."/>
            <person name="Gao G."/>
            <person name="Schijlen E.G.W.M."/>
            <person name="Guo X."/>
            <person name="Momin A.A."/>
            <person name="Negrao S."/>
            <person name="Al-Babili S."/>
            <person name="Gehring C."/>
            <person name="Roessner U."/>
            <person name="Jung C."/>
            <person name="Murphy K."/>
            <person name="Arold S.T."/>
            <person name="Gojobori T."/>
            <person name="van der Linden C.G."/>
            <person name="van Loo E.N."/>
            <person name="Jellen E.N."/>
            <person name="Maughan P.J."/>
            <person name="Tester M."/>
        </authorList>
    </citation>
    <scope>NUCLEOTIDE SEQUENCE [LARGE SCALE GENOMIC DNA]</scope>
    <source>
        <strain evidence="2">cv. PI 614886</strain>
    </source>
</reference>
<name>A0A803KT39_CHEQI</name>
<evidence type="ECO:0000313" key="2">
    <source>
        <dbReference type="EnsemblPlants" id="AUR62002197-RA:cds"/>
    </source>
</evidence>
<dbReference type="EnsemblPlants" id="AUR62002197-RA">
    <property type="protein sequence ID" value="AUR62002197-RA:cds"/>
    <property type="gene ID" value="AUR62002197"/>
</dbReference>
<protein>
    <submittedName>
        <fullName evidence="2">Uncharacterized protein</fullName>
    </submittedName>
</protein>
<accession>A0A803KT39</accession>
<sequence length="91" mass="10522">MESLEEVEEVFRNCSSSLQSLKLYDCDKLRSFCGGLEHLTALKTLVIWNCPNVRLSEETEDGRPDWMQSLAVLECLRIWDCKRLESINSPL</sequence>
<reference evidence="2" key="2">
    <citation type="submission" date="2021-03" db="UniProtKB">
        <authorList>
            <consortium name="EnsemblPlants"/>
        </authorList>
    </citation>
    <scope>IDENTIFICATION</scope>
</reference>
<evidence type="ECO:0000313" key="3">
    <source>
        <dbReference type="Proteomes" id="UP000596660"/>
    </source>
</evidence>
<proteinExistence type="predicted"/>
<dbReference type="AlphaFoldDB" id="A0A803KT39"/>
<dbReference type="PANTHER" id="PTHR36766">
    <property type="entry name" value="PLANT BROAD-SPECTRUM MILDEW RESISTANCE PROTEIN RPW8"/>
    <property type="match status" value="1"/>
</dbReference>
<keyword evidence="1" id="KW-0611">Plant defense</keyword>
<dbReference type="GO" id="GO:0006952">
    <property type="term" value="P:defense response"/>
    <property type="evidence" value="ECO:0007669"/>
    <property type="project" value="UniProtKB-KW"/>
</dbReference>
<keyword evidence="3" id="KW-1185">Reference proteome</keyword>